<feature type="transmembrane region" description="Helical" evidence="1">
    <location>
        <begin position="39"/>
        <end position="57"/>
    </location>
</feature>
<name>A0ABQ9S7N7_9PEZI</name>
<evidence type="ECO:0000256" key="1">
    <source>
        <dbReference type="SAM" id="Phobius"/>
    </source>
</evidence>
<dbReference type="EMBL" id="MOPA01000011">
    <property type="protein sequence ID" value="KAK1528321.1"/>
    <property type="molecule type" value="Genomic_DNA"/>
</dbReference>
<dbReference type="RefSeq" id="XP_060344666.1">
    <property type="nucleotide sequence ID" value="XM_060497133.1"/>
</dbReference>
<sequence length="167" mass="18426">MGNIKWVVAGKDMRCYCFAANLQSLETVPGNTFLGKVELVMNFGCGLLANLCIVTLFGRAMWTGIAQSFIAFLRLFSHFIIRGWTILTTIGRCSGGAGLAPRDTGNGWWWWSHTLSGHFREHLGRVVCFLGSGFETINGSCGFWVGERDTFWGCTGNAQDANGVEWD</sequence>
<dbReference type="GeneID" id="85381032"/>
<reference evidence="2 3" key="1">
    <citation type="submission" date="2016-10" db="EMBL/GenBank/DDBJ databases">
        <title>The genome sequence of Colletotrichum fioriniae PJ7.</title>
        <authorList>
            <person name="Baroncelli R."/>
        </authorList>
    </citation>
    <scope>NUCLEOTIDE SEQUENCE [LARGE SCALE GENOMIC DNA]</scope>
    <source>
        <strain evidence="2 3">IMI 384185</strain>
    </source>
</reference>
<proteinExistence type="predicted"/>
<keyword evidence="1" id="KW-0472">Membrane</keyword>
<gene>
    <name evidence="2" type="ORF">CPAR01_12879</name>
</gene>
<dbReference type="Proteomes" id="UP001241169">
    <property type="component" value="Unassembled WGS sequence"/>
</dbReference>
<evidence type="ECO:0000313" key="3">
    <source>
        <dbReference type="Proteomes" id="UP001241169"/>
    </source>
</evidence>
<evidence type="ECO:0000313" key="2">
    <source>
        <dbReference type="EMBL" id="KAK1528321.1"/>
    </source>
</evidence>
<accession>A0ABQ9S7N7</accession>
<comment type="caution">
    <text evidence="2">The sequence shown here is derived from an EMBL/GenBank/DDBJ whole genome shotgun (WGS) entry which is preliminary data.</text>
</comment>
<organism evidence="2 3">
    <name type="scientific">Colletotrichum paranaense</name>
    <dbReference type="NCBI Taxonomy" id="1914294"/>
    <lineage>
        <taxon>Eukaryota</taxon>
        <taxon>Fungi</taxon>
        <taxon>Dikarya</taxon>
        <taxon>Ascomycota</taxon>
        <taxon>Pezizomycotina</taxon>
        <taxon>Sordariomycetes</taxon>
        <taxon>Hypocreomycetidae</taxon>
        <taxon>Glomerellales</taxon>
        <taxon>Glomerellaceae</taxon>
        <taxon>Colletotrichum</taxon>
        <taxon>Colletotrichum acutatum species complex</taxon>
    </lineage>
</organism>
<keyword evidence="3" id="KW-1185">Reference proteome</keyword>
<keyword evidence="1" id="KW-1133">Transmembrane helix</keyword>
<protein>
    <submittedName>
        <fullName evidence="2">Uncharacterized protein</fullName>
    </submittedName>
</protein>
<keyword evidence="1" id="KW-0812">Transmembrane</keyword>